<accession>A0A4Y1ZMN7</accession>
<dbReference type="EMBL" id="BGPR01226712">
    <property type="protein sequence ID" value="GBL59010.1"/>
    <property type="molecule type" value="Genomic_DNA"/>
</dbReference>
<reference evidence="2 4" key="1">
    <citation type="journal article" date="2019" name="Sci. Rep.">
        <title>Orb-weaving spider Araneus ventricosus genome elucidates the spidroin gene catalogue.</title>
        <authorList>
            <person name="Kono N."/>
            <person name="Nakamura H."/>
            <person name="Ohtoshi R."/>
            <person name="Moran D.A.P."/>
            <person name="Shinohara A."/>
            <person name="Yoshida Y."/>
            <person name="Fujiwara M."/>
            <person name="Mori M."/>
            <person name="Tomita M."/>
            <person name="Arakawa K."/>
        </authorList>
    </citation>
    <scope>NUCLEOTIDE SEQUENCE [LARGE SCALE GENOMIC DNA]</scope>
</reference>
<sequence>MLCLLQQHLPVTPVVICRTSNIDAKIENFPTLKTKFRRNACSVCKTPGPVLFCIPSDED</sequence>
<dbReference type="EMBL" id="BGPR01226713">
    <property type="protein sequence ID" value="GBL59018.1"/>
    <property type="molecule type" value="Genomic_DNA"/>
</dbReference>
<dbReference type="AlphaFoldDB" id="A0A4Y1ZMN7"/>
<dbReference type="Proteomes" id="UP000499080">
    <property type="component" value="Unassembled WGS sequence"/>
</dbReference>
<gene>
    <name evidence="1" type="ORF">AVEN_4222_1</name>
    <name evidence="3" type="ORF">AVEN_5034_1</name>
    <name evidence="2" type="ORF">AVEN_5393_1</name>
</gene>
<protein>
    <submittedName>
        <fullName evidence="2">Uncharacterized protein</fullName>
    </submittedName>
</protein>
<keyword evidence="4" id="KW-1185">Reference proteome</keyword>
<proteinExistence type="predicted"/>
<evidence type="ECO:0000313" key="1">
    <source>
        <dbReference type="EMBL" id="GBL59010.1"/>
    </source>
</evidence>
<evidence type="ECO:0000313" key="3">
    <source>
        <dbReference type="EMBL" id="GBL63087.1"/>
    </source>
</evidence>
<comment type="caution">
    <text evidence="2">The sequence shown here is derived from an EMBL/GenBank/DDBJ whole genome shotgun (WGS) entry which is preliminary data.</text>
</comment>
<feature type="non-terminal residue" evidence="2">
    <location>
        <position position="59"/>
    </location>
</feature>
<evidence type="ECO:0000313" key="2">
    <source>
        <dbReference type="EMBL" id="GBL59018.1"/>
    </source>
</evidence>
<name>A0A4Y1ZMN7_ARAVE</name>
<organism evidence="2 4">
    <name type="scientific">Araneus ventricosus</name>
    <name type="common">Orbweaver spider</name>
    <name type="synonym">Epeira ventricosa</name>
    <dbReference type="NCBI Taxonomy" id="182803"/>
    <lineage>
        <taxon>Eukaryota</taxon>
        <taxon>Metazoa</taxon>
        <taxon>Ecdysozoa</taxon>
        <taxon>Arthropoda</taxon>
        <taxon>Chelicerata</taxon>
        <taxon>Arachnida</taxon>
        <taxon>Araneae</taxon>
        <taxon>Araneomorphae</taxon>
        <taxon>Entelegynae</taxon>
        <taxon>Araneoidea</taxon>
        <taxon>Araneidae</taxon>
        <taxon>Araneus</taxon>
    </lineage>
</organism>
<dbReference type="EMBL" id="BGPR01227727">
    <property type="protein sequence ID" value="GBL63087.1"/>
    <property type="molecule type" value="Genomic_DNA"/>
</dbReference>
<evidence type="ECO:0000313" key="4">
    <source>
        <dbReference type="Proteomes" id="UP000499080"/>
    </source>
</evidence>